<gene>
    <name evidence="9" type="ORF">HMF7854_12265</name>
</gene>
<dbReference type="RefSeq" id="WP_126719353.1">
    <property type="nucleotide sequence ID" value="NZ_RWJF01000001.1"/>
</dbReference>
<keyword evidence="4" id="KW-0798">TonB box</keyword>
<dbReference type="GO" id="GO:0009279">
    <property type="term" value="C:cell outer membrane"/>
    <property type="evidence" value="ECO:0007669"/>
    <property type="project" value="UniProtKB-SubCell"/>
</dbReference>
<keyword evidence="9" id="KW-0675">Receptor</keyword>
<evidence type="ECO:0000259" key="8">
    <source>
        <dbReference type="Pfam" id="PF07715"/>
    </source>
</evidence>
<dbReference type="Pfam" id="PF00593">
    <property type="entry name" value="TonB_dep_Rec_b-barrel"/>
    <property type="match status" value="1"/>
</dbReference>
<dbReference type="PANTHER" id="PTHR40980:SF3">
    <property type="entry name" value="TONB-DEPENDENT RECEPTOR-LIKE BETA-BARREL DOMAIN-CONTAINING PROTEIN"/>
    <property type="match status" value="1"/>
</dbReference>
<comment type="caution">
    <text evidence="9">The sequence shown here is derived from an EMBL/GenBank/DDBJ whole genome shotgun (WGS) entry which is preliminary data.</text>
</comment>
<evidence type="ECO:0000256" key="6">
    <source>
        <dbReference type="SAM" id="SignalP"/>
    </source>
</evidence>
<dbReference type="Gene3D" id="2.170.130.10">
    <property type="entry name" value="TonB-dependent receptor, plug domain"/>
    <property type="match status" value="1"/>
</dbReference>
<name>A0A429VCC2_9SPHN</name>
<evidence type="ECO:0000313" key="10">
    <source>
        <dbReference type="Proteomes" id="UP000274661"/>
    </source>
</evidence>
<feature type="chain" id="PRO_5019504382" evidence="6">
    <location>
        <begin position="27"/>
        <end position="983"/>
    </location>
</feature>
<dbReference type="Pfam" id="PF07715">
    <property type="entry name" value="Plug"/>
    <property type="match status" value="1"/>
</dbReference>
<feature type="compositionally biased region" description="Polar residues" evidence="5">
    <location>
        <begin position="56"/>
        <end position="80"/>
    </location>
</feature>
<keyword evidence="2 4" id="KW-0472">Membrane</keyword>
<evidence type="ECO:0000313" key="9">
    <source>
        <dbReference type="EMBL" id="RST31526.1"/>
    </source>
</evidence>
<feature type="region of interest" description="Disordered" evidence="5">
    <location>
        <begin position="38"/>
        <end position="85"/>
    </location>
</feature>
<dbReference type="Proteomes" id="UP000274661">
    <property type="component" value="Unassembled WGS sequence"/>
</dbReference>
<sequence>MTAWFGVHGEGLGRSLLVSASVLALAAVGAPVAALAQQAQPDPQAQADANQGDTPPKSTTDPTATPTPENGSVPRDSTNQAAAVAPADAGGEIVVTGLRHSVETAQALKYNSDQFVDSITATDIGKLPDRNVAEALQRISGVQISRNYGEGSGIAIRGLTQVKTELNGRDVFGGSGGRALGFEDVPSELLAGVDVYKDPSAKEIEGGIGGLVNLRTRMPFDQKGFLVAASIGANYFDLSKKTRPNGSLLLSKIWNNTSIGDFGLLVDLSYYDAAFRRDQATIEPYVPSTTIPGHVGETLYLPDGAGIQVTEGKRKRRGLYAAAQWDPASNLHFYGTFFQSRYKIYTPNYSSFVTNSTSSDYLNYMQPNSSGFSFAPDGTFVSGGYNGFVPAYSAPPYVNTALNVLDNTQVAFSKTVTTDWAGGVKWQPTQRLHADLDLQYERATAQTQSYTAFTQKDLAGYNVDLSGGLPSITFQAPPGGASIYDLVAYRFTAIMDHLEDSVATQKAARLDLQWDFDGILTSIQGGLRYTDREAINRSTPYNWTSATPTNADGSPLNLANPISQGVPAPYGALFGGAGADIIGPVPYASAHLFDDPAAAFQTIGGRAITTFGPLDINTQREKTYAGYLAAYFKFDAAVPIDGNIAVRVVKTDNNATGSTRLNYRPDLLPTTSQVTVDQPYSASQSYTKLLPSINLRAHLTPQLQLRAAASKGLARPEFYQLNANRTLSIGYNQVLNGTVVTGYVPSGTNTGGGGNPYLKPLTVDQTDLALEWNASRSTFLYGTLFYKKLKNFIQGVTSNQQVDVPGNGTQTFLYSGYANGTRGTVKGAELGGNTFFDFLPGALSGLGAQANVTYVDSSAPGATGTLANGQQVPTQLQGLSKWSYNIVGLYEKFGISARVAYNWRSSYLADSAGNGTGGIPIYNHAYGQLDASLTYNVTPKASITVDATNLTKERYDSYQYYPQNPRNFELNDRRFGVTLRLRN</sequence>
<accession>A0A429VCC2</accession>
<dbReference type="SUPFAM" id="SSF56935">
    <property type="entry name" value="Porins"/>
    <property type="match status" value="1"/>
</dbReference>
<dbReference type="NCBIfam" id="TIGR01782">
    <property type="entry name" value="TonB-Xanth-Caul"/>
    <property type="match status" value="1"/>
</dbReference>
<evidence type="ECO:0000256" key="4">
    <source>
        <dbReference type="RuleBase" id="RU003357"/>
    </source>
</evidence>
<comment type="subcellular location">
    <subcellularLocation>
        <location evidence="1 4">Cell outer membrane</location>
    </subcellularLocation>
</comment>
<dbReference type="InterPro" id="IPR012910">
    <property type="entry name" value="Plug_dom"/>
</dbReference>
<organism evidence="9 10">
    <name type="scientific">Sphingomonas ginkgonis</name>
    <dbReference type="NCBI Taxonomy" id="2315330"/>
    <lineage>
        <taxon>Bacteria</taxon>
        <taxon>Pseudomonadati</taxon>
        <taxon>Pseudomonadota</taxon>
        <taxon>Alphaproteobacteria</taxon>
        <taxon>Sphingomonadales</taxon>
        <taxon>Sphingomonadaceae</taxon>
        <taxon>Sphingomonas</taxon>
    </lineage>
</organism>
<evidence type="ECO:0000256" key="1">
    <source>
        <dbReference type="ARBA" id="ARBA00004442"/>
    </source>
</evidence>
<comment type="similarity">
    <text evidence="4">Belongs to the TonB-dependent receptor family.</text>
</comment>
<protein>
    <submittedName>
        <fullName evidence="9">TonB-dependent receptor</fullName>
    </submittedName>
</protein>
<dbReference type="Gene3D" id="2.40.170.20">
    <property type="entry name" value="TonB-dependent receptor, beta-barrel domain"/>
    <property type="match status" value="1"/>
</dbReference>
<dbReference type="OrthoDB" id="5476657at2"/>
<evidence type="ECO:0000256" key="5">
    <source>
        <dbReference type="SAM" id="MobiDB-lite"/>
    </source>
</evidence>
<keyword evidence="3" id="KW-0998">Cell outer membrane</keyword>
<keyword evidence="10" id="KW-1185">Reference proteome</keyword>
<feature type="domain" description="TonB-dependent receptor plug" evidence="8">
    <location>
        <begin position="111"/>
        <end position="210"/>
    </location>
</feature>
<feature type="compositionally biased region" description="Low complexity" evidence="5">
    <location>
        <begin position="38"/>
        <end position="53"/>
    </location>
</feature>
<feature type="domain" description="TonB-dependent receptor-like beta-barrel" evidence="7">
    <location>
        <begin position="499"/>
        <end position="950"/>
    </location>
</feature>
<proteinExistence type="inferred from homology"/>
<dbReference type="InterPro" id="IPR037066">
    <property type="entry name" value="Plug_dom_sf"/>
</dbReference>
<reference evidence="9 10" key="1">
    <citation type="submission" date="2018-12" db="EMBL/GenBank/DDBJ databases">
        <title>Sphingomonas sp. HMF7854 Genome sequencing and assembly.</title>
        <authorList>
            <person name="Cha I."/>
            <person name="Kang H."/>
            <person name="Kim H."/>
            <person name="Kang J."/>
            <person name="Joh K."/>
        </authorList>
    </citation>
    <scope>NUCLEOTIDE SEQUENCE [LARGE SCALE GENOMIC DNA]</scope>
    <source>
        <strain evidence="9 10">HMF7854</strain>
    </source>
</reference>
<dbReference type="InterPro" id="IPR010104">
    <property type="entry name" value="TonB_rcpt_bac"/>
</dbReference>
<dbReference type="InterPro" id="IPR000531">
    <property type="entry name" value="Beta-barrel_TonB"/>
</dbReference>
<keyword evidence="6" id="KW-0732">Signal</keyword>
<dbReference type="InterPro" id="IPR036942">
    <property type="entry name" value="Beta-barrel_TonB_sf"/>
</dbReference>
<feature type="signal peptide" evidence="6">
    <location>
        <begin position="1"/>
        <end position="26"/>
    </location>
</feature>
<evidence type="ECO:0000259" key="7">
    <source>
        <dbReference type="Pfam" id="PF00593"/>
    </source>
</evidence>
<dbReference type="EMBL" id="RWJF01000001">
    <property type="protein sequence ID" value="RST31526.1"/>
    <property type="molecule type" value="Genomic_DNA"/>
</dbReference>
<dbReference type="PANTHER" id="PTHR40980">
    <property type="entry name" value="PLUG DOMAIN-CONTAINING PROTEIN"/>
    <property type="match status" value="1"/>
</dbReference>
<dbReference type="AlphaFoldDB" id="A0A429VCC2"/>
<evidence type="ECO:0000256" key="2">
    <source>
        <dbReference type="ARBA" id="ARBA00023136"/>
    </source>
</evidence>
<evidence type="ECO:0000256" key="3">
    <source>
        <dbReference type="ARBA" id="ARBA00023237"/>
    </source>
</evidence>